<keyword evidence="2" id="KW-1185">Reference proteome</keyword>
<reference evidence="1 2" key="1">
    <citation type="journal article" date="2010" name="PLoS Genet.">
        <title>Analysis of the Legionella longbeachae genome and transcriptome uncovers unique strategies to cause Legionnaires' disease.</title>
        <authorList>
            <person name="Cazalet C."/>
            <person name="Gomez-Valero L."/>
            <person name="Rusniok C."/>
            <person name="Lomma M."/>
            <person name="Dervins-Ravault D."/>
            <person name="Newton H."/>
            <person name="Sansom F."/>
            <person name="Jarraud S."/>
            <person name="Zidane N."/>
            <person name="Ma L."/>
            <person name="Bouchier C."/>
            <person name="Etienne J."/>
            <person name="Hartland E."/>
            <person name="Buchrieser C."/>
        </authorList>
    </citation>
    <scope>NUCLEOTIDE SEQUENCE [LARGE SCALE GENOMIC DNA]</scope>
    <source>
        <strain evidence="1 2">NSW150</strain>
    </source>
</reference>
<proteinExistence type="predicted"/>
<dbReference type="EMBL" id="FN650140">
    <property type="protein sequence ID" value="CBJ13105.1"/>
    <property type="molecule type" value="Genomic_DNA"/>
</dbReference>
<name>D3HKY7_LEGLN</name>
<evidence type="ECO:0000313" key="2">
    <source>
        <dbReference type="Proteomes" id="UP000001060"/>
    </source>
</evidence>
<dbReference type="HOGENOM" id="CLU_2991164_0_0_6"/>
<gene>
    <name evidence="1" type="ordered locus">LLO_2676</name>
</gene>
<dbReference type="Proteomes" id="UP000001060">
    <property type="component" value="Chromosome"/>
</dbReference>
<sequence>MDQIRREQNQILQKNPTVQQNINQIKKLAKANYYVHCIEANSKTNQNISCVREWSVL</sequence>
<accession>D3HKY7</accession>
<dbReference type="KEGG" id="llo:LLO_2676"/>
<evidence type="ECO:0000313" key="1">
    <source>
        <dbReference type="EMBL" id="CBJ13105.1"/>
    </source>
</evidence>
<dbReference type="AlphaFoldDB" id="D3HKY7"/>
<organism evidence="1 2">
    <name type="scientific">Legionella longbeachae serogroup 1 (strain NSW150)</name>
    <dbReference type="NCBI Taxonomy" id="661367"/>
    <lineage>
        <taxon>Bacteria</taxon>
        <taxon>Pseudomonadati</taxon>
        <taxon>Pseudomonadota</taxon>
        <taxon>Gammaproteobacteria</taxon>
        <taxon>Legionellales</taxon>
        <taxon>Legionellaceae</taxon>
        <taxon>Legionella</taxon>
    </lineage>
</organism>
<protein>
    <submittedName>
        <fullName evidence="1">Uncharacterized protein</fullName>
    </submittedName>
</protein>
<dbReference type="STRING" id="661367.LLO_2676"/>